<accession>A0A0N0BFS0</accession>
<sequence>MGKKFGELERVTGVTFFRLSPYEQSPFAGIGEGLGRFIRRCRSYVLRIGPFFLSTYLIMEWATEENYKLHRKNPKDYENDT</sequence>
<evidence type="ECO:0000256" key="11">
    <source>
        <dbReference type="ARBA" id="ARBA00023136"/>
    </source>
</evidence>
<comment type="similarity">
    <text evidence="2 13">Belongs to the UQCRQ/QCR8 family.</text>
</comment>
<name>A0A0N0BFS0_9HYME</name>
<keyword evidence="7 13" id="KW-0999">Mitochondrion inner membrane</keyword>
<dbReference type="PANTHER" id="PTHR12119">
    <property type="entry name" value="UBIQUINOL-CYTOCHROME C REDUCTASE COMPLEX UBIQUINONE-BINDING PROTEIN QP-C"/>
    <property type="match status" value="1"/>
</dbReference>
<keyword evidence="5 13" id="KW-0679">Respiratory chain</keyword>
<dbReference type="AlphaFoldDB" id="A0A0N0BFS0"/>
<comment type="function">
    <text evidence="13">Component of the ubiquinol-cytochrome c oxidoreductase, a multisubunit transmembrane complex that is part of the mitochondrial electron transport chain which drives oxidative phosphorylation. The complex plays an important role in the uptake of multiple carbon sources present in different host niches.</text>
</comment>
<feature type="transmembrane region" description="Helical" evidence="13">
    <location>
        <begin position="44"/>
        <end position="62"/>
    </location>
</feature>
<keyword evidence="4 13" id="KW-0813">Transport</keyword>
<dbReference type="Pfam" id="PF02939">
    <property type="entry name" value="UcrQ"/>
    <property type="match status" value="1"/>
</dbReference>
<evidence type="ECO:0000256" key="4">
    <source>
        <dbReference type="ARBA" id="ARBA00022448"/>
    </source>
</evidence>
<dbReference type="EMBL" id="KQ435794">
    <property type="protein sequence ID" value="KOX73731.1"/>
    <property type="molecule type" value="Genomic_DNA"/>
</dbReference>
<reference evidence="14 15" key="1">
    <citation type="submission" date="2015-07" db="EMBL/GenBank/DDBJ databases">
        <title>The genome of Melipona quadrifasciata.</title>
        <authorList>
            <person name="Pan H."/>
            <person name="Kapheim K."/>
        </authorList>
    </citation>
    <scope>NUCLEOTIDE SEQUENCE [LARGE SCALE GENOMIC DNA]</scope>
    <source>
        <strain evidence="14">0111107301</strain>
        <tissue evidence="14">Whole body</tissue>
    </source>
</reference>
<dbReference type="SUPFAM" id="SSF81508">
    <property type="entry name" value="Ubiquinone-binding protein QP-C of cytochrome bc1 complex (Ubiquinol-cytochrome c reductase)"/>
    <property type="match status" value="1"/>
</dbReference>
<evidence type="ECO:0000256" key="2">
    <source>
        <dbReference type="ARBA" id="ARBA00007668"/>
    </source>
</evidence>
<keyword evidence="11 13" id="KW-0472">Membrane</keyword>
<evidence type="ECO:0000256" key="6">
    <source>
        <dbReference type="ARBA" id="ARBA00022692"/>
    </source>
</evidence>
<dbReference type="Gene3D" id="1.20.5.210">
    <property type="entry name" value="Cytochrome b-c1 complex subunit 8"/>
    <property type="match status" value="1"/>
</dbReference>
<dbReference type="Proteomes" id="UP000053105">
    <property type="component" value="Unassembled WGS sequence"/>
</dbReference>
<proteinExistence type="inferred from homology"/>
<dbReference type="GO" id="GO:0045275">
    <property type="term" value="C:respiratory chain complex III"/>
    <property type="evidence" value="ECO:0007669"/>
    <property type="project" value="UniProtKB-UniRule"/>
</dbReference>
<dbReference type="InterPro" id="IPR036642">
    <property type="entry name" value="Cyt_bc1_su8_sf"/>
</dbReference>
<keyword evidence="8 13" id="KW-0249">Electron transport</keyword>
<evidence type="ECO:0000313" key="14">
    <source>
        <dbReference type="EMBL" id="KOX73731.1"/>
    </source>
</evidence>
<keyword evidence="9 13" id="KW-1133">Transmembrane helix</keyword>
<dbReference type="STRING" id="166423.A0A0N0BFS0"/>
<evidence type="ECO:0000256" key="5">
    <source>
        <dbReference type="ARBA" id="ARBA00022660"/>
    </source>
</evidence>
<comment type="subcellular location">
    <subcellularLocation>
        <location evidence="1 13">Mitochondrion inner membrane</location>
        <topology evidence="1 13">Single-pass membrane protein</topology>
    </subcellularLocation>
</comment>
<dbReference type="GO" id="GO:0005743">
    <property type="term" value="C:mitochondrial inner membrane"/>
    <property type="evidence" value="ECO:0007669"/>
    <property type="project" value="UniProtKB-SubCell"/>
</dbReference>
<comment type="subunit">
    <text evidence="12 13">Component of the ubiquinol-cytochrome c oxidoreductase (cytochrome b-c1 complex, complex III, CIII), a multisubunit enzyme composed of 11 subunits. The complex is composed of 3 respiratory subunits cytochrome b, cytochrome c1 and Rieske protein UQCRFS1, 2 core protein subunits UQCRC1/QCR1 and UQCRC2/QCR2, and 6 low-molecular weight protein subunits UQCRH/QCR6, UQCRB/QCR7, UQCRQ/QCR8, UQCR10/QCR9, UQCR11/QCR10 and subunit 9, the cleavage product of Rieske protein UQCRFS1. The complex exists as an obligatory dimer and forms supercomplexes (SCs) in the inner mitochondrial membrane with NADH-ubiquinone oxidoreductase (complex I, CI) and cytochrome c oxidase (complex IV, CIV), resulting in different assemblies (supercomplex SCI(1)III(2)IV(1) and megacomplex MCI(2)III(2)IV(2)). Interacts with UQCC6.</text>
</comment>
<keyword evidence="15" id="KW-1185">Reference proteome</keyword>
<evidence type="ECO:0000256" key="8">
    <source>
        <dbReference type="ARBA" id="ARBA00022982"/>
    </source>
</evidence>
<evidence type="ECO:0000256" key="12">
    <source>
        <dbReference type="ARBA" id="ARBA00047105"/>
    </source>
</evidence>
<keyword evidence="6 13" id="KW-0812">Transmembrane</keyword>
<dbReference type="PANTHER" id="PTHR12119:SF2">
    <property type="entry name" value="CYTOCHROME B-C1 COMPLEX SUBUNIT 8"/>
    <property type="match status" value="1"/>
</dbReference>
<evidence type="ECO:0000256" key="9">
    <source>
        <dbReference type="ARBA" id="ARBA00022989"/>
    </source>
</evidence>
<dbReference type="GO" id="GO:0006122">
    <property type="term" value="P:mitochondrial electron transport, ubiquinol to cytochrome c"/>
    <property type="evidence" value="ECO:0007669"/>
    <property type="project" value="UniProtKB-UniRule"/>
</dbReference>
<evidence type="ECO:0000256" key="13">
    <source>
        <dbReference type="RuleBase" id="RU368118"/>
    </source>
</evidence>
<gene>
    <name evidence="14" type="ORF">WN51_13809</name>
</gene>
<evidence type="ECO:0000313" key="15">
    <source>
        <dbReference type="Proteomes" id="UP000053105"/>
    </source>
</evidence>
<evidence type="ECO:0000256" key="10">
    <source>
        <dbReference type="ARBA" id="ARBA00023128"/>
    </source>
</evidence>
<dbReference type="OrthoDB" id="6683853at2759"/>
<dbReference type="InterPro" id="IPR004205">
    <property type="entry name" value="Cyt_bc1_su8"/>
</dbReference>
<evidence type="ECO:0000256" key="1">
    <source>
        <dbReference type="ARBA" id="ARBA00004434"/>
    </source>
</evidence>
<keyword evidence="10 13" id="KW-0496">Mitochondrion</keyword>
<evidence type="ECO:0000256" key="3">
    <source>
        <dbReference type="ARBA" id="ARBA00016324"/>
    </source>
</evidence>
<protein>
    <recommendedName>
        <fullName evidence="3 13">Cytochrome b-c1 complex subunit 8</fullName>
    </recommendedName>
    <alternativeName>
        <fullName evidence="13">Complex III subunit 8</fullName>
    </alternativeName>
</protein>
<organism evidence="14 15">
    <name type="scientific">Melipona quadrifasciata</name>
    <dbReference type="NCBI Taxonomy" id="166423"/>
    <lineage>
        <taxon>Eukaryota</taxon>
        <taxon>Metazoa</taxon>
        <taxon>Ecdysozoa</taxon>
        <taxon>Arthropoda</taxon>
        <taxon>Hexapoda</taxon>
        <taxon>Insecta</taxon>
        <taxon>Pterygota</taxon>
        <taxon>Neoptera</taxon>
        <taxon>Endopterygota</taxon>
        <taxon>Hymenoptera</taxon>
        <taxon>Apocrita</taxon>
        <taxon>Aculeata</taxon>
        <taxon>Apoidea</taxon>
        <taxon>Anthophila</taxon>
        <taxon>Apidae</taxon>
        <taxon>Melipona</taxon>
    </lineage>
</organism>
<evidence type="ECO:0000256" key="7">
    <source>
        <dbReference type="ARBA" id="ARBA00022792"/>
    </source>
</evidence>